<evidence type="ECO:0000256" key="10">
    <source>
        <dbReference type="PROSITE-ProRule" id="PRU00146"/>
    </source>
</evidence>
<keyword evidence="6 11" id="KW-0156">Chromatin regulator</keyword>
<reference evidence="14 15" key="1">
    <citation type="journal article" date="2023" name="Hortic Res">
        <title>Pangenome of water caltrop reveals structural variations and asymmetric subgenome divergence after allopolyploidization.</title>
        <authorList>
            <person name="Zhang X."/>
            <person name="Chen Y."/>
            <person name="Wang L."/>
            <person name="Yuan Y."/>
            <person name="Fang M."/>
            <person name="Shi L."/>
            <person name="Lu R."/>
            <person name="Comes H.P."/>
            <person name="Ma Y."/>
            <person name="Chen Y."/>
            <person name="Huang G."/>
            <person name="Zhou Y."/>
            <person name="Zheng Z."/>
            <person name="Qiu Y."/>
        </authorList>
    </citation>
    <scope>NUCLEOTIDE SEQUENCE [LARGE SCALE GENOMIC DNA]</scope>
    <source>
        <tissue evidence="14">Roots</tissue>
    </source>
</reference>
<dbReference type="CDD" id="cd15613">
    <property type="entry name" value="PHD_AL_plant"/>
    <property type="match status" value="1"/>
</dbReference>
<dbReference type="GO" id="GO:0006325">
    <property type="term" value="P:chromatin organization"/>
    <property type="evidence" value="ECO:0007669"/>
    <property type="project" value="UniProtKB-UniRule"/>
</dbReference>
<evidence type="ECO:0000256" key="2">
    <source>
        <dbReference type="ARBA" id="ARBA00010445"/>
    </source>
</evidence>
<sequence>MENFVAVVKLWTWEVSLPAEIPPELPEPTPGINYVRDDMQQKDWLSFVAAHSDAWLYAVSYYFAARFGFDQLKRKHLFNKINDIPSILESITGTATEQAKEKKSTTNHSNSKSKSNSKVWGGGGGISVKYSRAVRQMEEVEVAKRVDEEAAEENDNTLCEACGKNYGAGEFWICCDVCEKWFHGKCVKITLAKAEHIKQYSCPSCRKRKRTRYT</sequence>
<dbReference type="InterPro" id="IPR045104">
    <property type="entry name" value="Alfin"/>
</dbReference>
<dbReference type="SMART" id="SM00249">
    <property type="entry name" value="PHD"/>
    <property type="match status" value="1"/>
</dbReference>
<comment type="domain">
    <text evidence="11">The PHD-type zinc finger mediates the binding to H3K4me3.</text>
</comment>
<dbReference type="InterPro" id="IPR013083">
    <property type="entry name" value="Znf_RING/FYVE/PHD"/>
</dbReference>
<comment type="similarity">
    <text evidence="2 11">Belongs to the Alfin family.</text>
</comment>
<evidence type="ECO:0000256" key="1">
    <source>
        <dbReference type="ARBA" id="ARBA00004123"/>
    </source>
</evidence>
<dbReference type="InterPro" id="IPR001965">
    <property type="entry name" value="Znf_PHD"/>
</dbReference>
<dbReference type="Pfam" id="PF00628">
    <property type="entry name" value="PHD"/>
    <property type="match status" value="1"/>
</dbReference>
<dbReference type="GO" id="GO:0005634">
    <property type="term" value="C:nucleus"/>
    <property type="evidence" value="ECO:0007669"/>
    <property type="project" value="UniProtKB-SubCell"/>
</dbReference>
<dbReference type="Pfam" id="PF12165">
    <property type="entry name" value="Alfin"/>
    <property type="match status" value="1"/>
</dbReference>
<dbReference type="InterPro" id="IPR011011">
    <property type="entry name" value="Znf_FYVE_PHD"/>
</dbReference>
<dbReference type="GO" id="GO:0006355">
    <property type="term" value="P:regulation of DNA-templated transcription"/>
    <property type="evidence" value="ECO:0007669"/>
    <property type="project" value="UniProtKB-UniRule"/>
</dbReference>
<dbReference type="GO" id="GO:0042393">
    <property type="term" value="F:histone binding"/>
    <property type="evidence" value="ECO:0007669"/>
    <property type="project" value="UniProtKB-UniRule"/>
</dbReference>
<dbReference type="SUPFAM" id="SSF57903">
    <property type="entry name" value="FYVE/PHD zinc finger"/>
    <property type="match status" value="1"/>
</dbReference>
<feature type="compositionally biased region" description="Low complexity" evidence="12">
    <location>
        <begin position="106"/>
        <end position="119"/>
    </location>
</feature>
<dbReference type="PROSITE" id="PS50016">
    <property type="entry name" value="ZF_PHD_2"/>
    <property type="match status" value="1"/>
</dbReference>
<organism evidence="14 15">
    <name type="scientific">Trapa incisa</name>
    <dbReference type="NCBI Taxonomy" id="236973"/>
    <lineage>
        <taxon>Eukaryota</taxon>
        <taxon>Viridiplantae</taxon>
        <taxon>Streptophyta</taxon>
        <taxon>Embryophyta</taxon>
        <taxon>Tracheophyta</taxon>
        <taxon>Spermatophyta</taxon>
        <taxon>Magnoliopsida</taxon>
        <taxon>eudicotyledons</taxon>
        <taxon>Gunneridae</taxon>
        <taxon>Pentapetalae</taxon>
        <taxon>rosids</taxon>
        <taxon>malvids</taxon>
        <taxon>Myrtales</taxon>
        <taxon>Lythraceae</taxon>
        <taxon>Trapa</taxon>
    </lineage>
</organism>
<feature type="domain" description="PHD-type" evidence="13">
    <location>
        <begin position="156"/>
        <end position="208"/>
    </location>
</feature>
<dbReference type="Gene3D" id="3.30.40.10">
    <property type="entry name" value="Zinc/RING finger domain, C3HC4 (zinc finger)"/>
    <property type="match status" value="1"/>
</dbReference>
<evidence type="ECO:0000256" key="9">
    <source>
        <dbReference type="ARBA" id="ARBA00023242"/>
    </source>
</evidence>
<dbReference type="GO" id="GO:0008270">
    <property type="term" value="F:zinc ion binding"/>
    <property type="evidence" value="ECO:0007669"/>
    <property type="project" value="UniProtKB-KW"/>
</dbReference>
<keyword evidence="5 11" id="KW-0862">Zinc</keyword>
<evidence type="ECO:0000256" key="7">
    <source>
        <dbReference type="ARBA" id="ARBA00023015"/>
    </source>
</evidence>
<keyword evidence="7 11" id="KW-0805">Transcription regulation</keyword>
<dbReference type="AlphaFoldDB" id="A0AAN7K147"/>
<evidence type="ECO:0000256" key="5">
    <source>
        <dbReference type="ARBA" id="ARBA00022833"/>
    </source>
</evidence>
<comment type="caution">
    <text evidence="14">The sequence shown here is derived from an EMBL/GenBank/DDBJ whole genome shotgun (WGS) entry which is preliminary data.</text>
</comment>
<protein>
    <recommendedName>
        <fullName evidence="11">PHD finger protein ALFIN-LIKE</fullName>
    </recommendedName>
</protein>
<evidence type="ECO:0000256" key="6">
    <source>
        <dbReference type="ARBA" id="ARBA00022853"/>
    </source>
</evidence>
<keyword evidence="8 11" id="KW-0804">Transcription</keyword>
<dbReference type="InterPro" id="IPR021998">
    <property type="entry name" value="Alfin_N"/>
</dbReference>
<comment type="subunit">
    <text evidence="11">Interacts with H3K4me3 and to a lesser extent with H3K4me2.</text>
</comment>
<dbReference type="InterPro" id="IPR019787">
    <property type="entry name" value="Znf_PHD-finger"/>
</dbReference>
<keyword evidence="3 11" id="KW-0479">Metal-binding</keyword>
<keyword evidence="15" id="KW-1185">Reference proteome</keyword>
<accession>A0AAN7K147</accession>
<evidence type="ECO:0000259" key="13">
    <source>
        <dbReference type="PROSITE" id="PS50016"/>
    </source>
</evidence>
<dbReference type="PANTHER" id="PTHR12321">
    <property type="entry name" value="CPG BINDING PROTEIN"/>
    <property type="match status" value="1"/>
</dbReference>
<dbReference type="GO" id="GO:0000976">
    <property type="term" value="F:transcription cis-regulatory region binding"/>
    <property type="evidence" value="ECO:0007669"/>
    <property type="project" value="TreeGrafter"/>
</dbReference>
<evidence type="ECO:0000313" key="14">
    <source>
        <dbReference type="EMBL" id="KAK4757871.1"/>
    </source>
</evidence>
<dbReference type="GO" id="GO:0003712">
    <property type="term" value="F:transcription coregulator activity"/>
    <property type="evidence" value="ECO:0007669"/>
    <property type="project" value="TreeGrafter"/>
</dbReference>
<dbReference type="PROSITE" id="PS01359">
    <property type="entry name" value="ZF_PHD_1"/>
    <property type="match status" value="1"/>
</dbReference>
<comment type="subcellular location">
    <subcellularLocation>
        <location evidence="1 11">Nucleus</location>
    </subcellularLocation>
</comment>
<dbReference type="InterPro" id="IPR044104">
    <property type="entry name" value="PHD_AL_plant"/>
</dbReference>
<evidence type="ECO:0000256" key="4">
    <source>
        <dbReference type="ARBA" id="ARBA00022771"/>
    </source>
</evidence>
<gene>
    <name evidence="14" type="ORF">SAY87_019172</name>
</gene>
<comment type="function">
    <text evidence="11">Histone-binding component that specifically recognizes H3 tails trimethylated on 'Lys-4' (H3K4me3), which mark transcription start sites of virtually all active genes.</text>
</comment>
<feature type="region of interest" description="Disordered" evidence="12">
    <location>
        <begin position="98"/>
        <end position="120"/>
    </location>
</feature>
<keyword evidence="4 10" id="KW-0863">Zinc-finger</keyword>
<evidence type="ECO:0000256" key="8">
    <source>
        <dbReference type="ARBA" id="ARBA00023163"/>
    </source>
</evidence>
<evidence type="ECO:0000256" key="12">
    <source>
        <dbReference type="SAM" id="MobiDB-lite"/>
    </source>
</evidence>
<name>A0AAN7K147_9MYRT</name>
<dbReference type="InterPro" id="IPR019786">
    <property type="entry name" value="Zinc_finger_PHD-type_CS"/>
</dbReference>
<evidence type="ECO:0000256" key="3">
    <source>
        <dbReference type="ARBA" id="ARBA00022723"/>
    </source>
</evidence>
<dbReference type="PANTHER" id="PTHR12321:SF98">
    <property type="entry name" value="PHD FINGER PROTEIN ALFIN-LIKE 5"/>
    <property type="match status" value="1"/>
</dbReference>
<evidence type="ECO:0000256" key="11">
    <source>
        <dbReference type="RuleBase" id="RU369089"/>
    </source>
</evidence>
<proteinExistence type="inferred from homology"/>
<dbReference type="Proteomes" id="UP001345219">
    <property type="component" value="Chromosome 15"/>
</dbReference>
<dbReference type="FunFam" id="3.30.40.10:FF:000306">
    <property type="entry name" value="PHD finger alfin-like protein"/>
    <property type="match status" value="1"/>
</dbReference>
<dbReference type="EMBL" id="JAXIOK010000012">
    <property type="protein sequence ID" value="KAK4757871.1"/>
    <property type="molecule type" value="Genomic_DNA"/>
</dbReference>
<evidence type="ECO:0000313" key="15">
    <source>
        <dbReference type="Proteomes" id="UP001345219"/>
    </source>
</evidence>
<keyword evidence="9 11" id="KW-0539">Nucleus</keyword>